<evidence type="ECO:0000313" key="3">
    <source>
        <dbReference type="Proteomes" id="UP000316727"/>
    </source>
</evidence>
<dbReference type="InterPro" id="IPR027417">
    <property type="entry name" value="P-loop_NTPase"/>
</dbReference>
<sequence length="878" mass="100295">MKVWIEKKLVKGRDDRLQGEPILGKALWSGTKSSSGVDIYSTMRAVAPDDVILHLTDNYGITGVSRAADKFKEADGTEHSNGEGPAYMVPLKEFQTLDPVVTRDELLREENRELLDSIRKQGKVFYNKKLELNQGAYLTESPAELTRLINSIYCTQAGQDLPYIDGLLQSQNRYSVGADPDKWEELKGAVKRIDDREAVEKFFDAAGHVLTKLNLSSEDQLVYAAALAKPNRMQLTIGGKYVTSLQRSGRNVILGFYVPSSQVGELRQKYPSLGVGEEGGGSKHNPLRWVSLEAAAVNVNDFFEAITVPAEDSRRKQRVSQFRAQFAHLHNKWIIEAAKNPEVRSRLFETTAHYLMGAYWDGHNPEDQTGRFVEQGIWENGYDDKFLNEVSAVPVGSLIAIKSVFTREKTKPVMAIKARGKVTANPKDGKRLQVAWEKGFVPFEVDFNGGYWSTISTVEKAEHIKAIWGKREVKKENMNYPLNTIFYGPPGTGKTYTTLLRAAEIIEERKIESYDEAMRVFNDNLGDRIEFITFHQNYSYEDFIQGLRPDMEGSTELSFSRVDGVFKCIADRALHNLRLSEKEPEEVSRELLFEDALNRFIEQVQESGEKFKITEAAHISEVEEDAFRYTGDKWRHTNGLRMKFSDLREMYRHSVTSRKEAKELKTISRPAYHDITYYFLVYQHILKHVADSMEAPAKVERQNYVLIIDEINRANISRVFGELITLLEPDKRSHGAIPLRCTLPSGEEFTVPSNLYIIGTMNTADKSIALLDIALRRRFEFEAMYPQYQLEGQEVYDADVLERINKKVVELKGYDFQIGHAYFMGENRNLVERMNKKVIPLLLEYFMNDEKEVKGILANAGLDIEDNAWPLKIRGRRD</sequence>
<dbReference type="SUPFAM" id="SSF52540">
    <property type="entry name" value="P-loop containing nucleoside triphosphate hydrolases"/>
    <property type="match status" value="2"/>
</dbReference>
<dbReference type="PANTHER" id="PTHR37291">
    <property type="entry name" value="5-METHYLCYTOSINE-SPECIFIC RESTRICTION ENZYME B"/>
    <property type="match status" value="1"/>
</dbReference>
<evidence type="ECO:0000259" key="1">
    <source>
        <dbReference type="SMART" id="SM00382"/>
    </source>
</evidence>
<dbReference type="InterPro" id="IPR052934">
    <property type="entry name" value="Methyl-DNA_Rec/Restrict_Enz"/>
</dbReference>
<proteinExistence type="predicted"/>
<organism evidence="2 3">
    <name type="scientific">Pontibacter mangrovi</name>
    <dbReference type="NCBI Taxonomy" id="2589816"/>
    <lineage>
        <taxon>Bacteria</taxon>
        <taxon>Pseudomonadati</taxon>
        <taxon>Bacteroidota</taxon>
        <taxon>Cytophagia</taxon>
        <taxon>Cytophagales</taxon>
        <taxon>Hymenobacteraceae</taxon>
        <taxon>Pontibacter</taxon>
    </lineage>
</organism>
<feature type="domain" description="AAA+ ATPase" evidence="1">
    <location>
        <begin position="480"/>
        <end position="789"/>
    </location>
</feature>
<dbReference type="PANTHER" id="PTHR37291:SF1">
    <property type="entry name" value="TYPE IV METHYL-DIRECTED RESTRICTION ENZYME ECOKMCRB SUBUNIT"/>
    <property type="match status" value="1"/>
</dbReference>
<protein>
    <recommendedName>
        <fullName evidence="1">AAA+ ATPase domain-containing protein</fullName>
    </recommendedName>
</protein>
<dbReference type="OrthoDB" id="9781481at2"/>
<name>A0A501W3L7_9BACT</name>
<reference evidence="2 3" key="1">
    <citation type="submission" date="2019-06" db="EMBL/GenBank/DDBJ databases">
        <title>A novel bacterium of genus Pontibacter, isolated from marine sediment.</title>
        <authorList>
            <person name="Huang H."/>
            <person name="Mo K."/>
            <person name="Hu Y."/>
        </authorList>
    </citation>
    <scope>NUCLEOTIDE SEQUENCE [LARGE SCALE GENOMIC DNA]</scope>
    <source>
        <strain evidence="2 3">HB172049</strain>
    </source>
</reference>
<dbReference type="EMBL" id="VFRQ01000007">
    <property type="protein sequence ID" value="TPE43352.1"/>
    <property type="molecule type" value="Genomic_DNA"/>
</dbReference>
<dbReference type="GO" id="GO:0005524">
    <property type="term" value="F:ATP binding"/>
    <property type="evidence" value="ECO:0007669"/>
    <property type="project" value="InterPro"/>
</dbReference>
<keyword evidence="3" id="KW-1185">Reference proteome</keyword>
<dbReference type="InterPro" id="IPR011704">
    <property type="entry name" value="ATPase_dyneun-rel_AAA"/>
</dbReference>
<gene>
    <name evidence="2" type="ORF">FJM65_14675</name>
</gene>
<dbReference type="AlphaFoldDB" id="A0A501W3L7"/>
<dbReference type="Gene3D" id="3.40.50.300">
    <property type="entry name" value="P-loop containing nucleotide triphosphate hydrolases"/>
    <property type="match status" value="2"/>
</dbReference>
<comment type="caution">
    <text evidence="2">The sequence shown here is derived from an EMBL/GenBank/DDBJ whole genome shotgun (WGS) entry which is preliminary data.</text>
</comment>
<evidence type="ECO:0000313" key="2">
    <source>
        <dbReference type="EMBL" id="TPE43352.1"/>
    </source>
</evidence>
<dbReference type="InterPro" id="IPR003593">
    <property type="entry name" value="AAA+_ATPase"/>
</dbReference>
<accession>A0A501W3L7</accession>
<dbReference type="SMART" id="SM00382">
    <property type="entry name" value="AAA"/>
    <property type="match status" value="1"/>
</dbReference>
<dbReference type="RefSeq" id="WP_140622298.1">
    <property type="nucleotide sequence ID" value="NZ_VFRQ01000007.1"/>
</dbReference>
<dbReference type="Proteomes" id="UP000316727">
    <property type="component" value="Unassembled WGS sequence"/>
</dbReference>
<dbReference type="GO" id="GO:0016887">
    <property type="term" value="F:ATP hydrolysis activity"/>
    <property type="evidence" value="ECO:0007669"/>
    <property type="project" value="InterPro"/>
</dbReference>
<dbReference type="Pfam" id="PF07728">
    <property type="entry name" value="AAA_5"/>
    <property type="match status" value="1"/>
</dbReference>